<keyword evidence="8" id="KW-0812">Transmembrane</keyword>
<dbReference type="PROSITE" id="PS00198">
    <property type="entry name" value="4FE4S_FER_1"/>
    <property type="match status" value="1"/>
</dbReference>
<dbReference type="InterPro" id="IPR013783">
    <property type="entry name" value="Ig-like_fold"/>
</dbReference>
<keyword evidence="2" id="KW-0004">4Fe-4S</keyword>
<keyword evidence="5" id="KW-0408">Iron</keyword>
<evidence type="ECO:0000256" key="2">
    <source>
        <dbReference type="ARBA" id="ARBA00022485"/>
    </source>
</evidence>
<feature type="transmembrane region" description="Helical" evidence="8">
    <location>
        <begin position="197"/>
        <end position="217"/>
    </location>
</feature>
<keyword evidence="3" id="KW-0479">Metal-binding</keyword>
<dbReference type="Pfam" id="PF13746">
    <property type="entry name" value="Fer4_18"/>
    <property type="match status" value="1"/>
</dbReference>
<evidence type="ECO:0000259" key="9">
    <source>
        <dbReference type="PROSITE" id="PS51379"/>
    </source>
</evidence>
<feature type="domain" description="4Fe-4S ferredoxin-type" evidence="9">
    <location>
        <begin position="300"/>
        <end position="327"/>
    </location>
</feature>
<proteinExistence type="predicted"/>
<protein>
    <submittedName>
        <fullName evidence="10">Cytochrome c oxidase accessory protein CcoG</fullName>
    </submittedName>
</protein>
<accession>A0A8B2NMS8</accession>
<gene>
    <name evidence="10" type="primary">ccoG</name>
    <name evidence="10" type="ORF">DLJ53_28080</name>
</gene>
<name>A0A8B2NMS8_9HYPH</name>
<dbReference type="InterPro" id="IPR017896">
    <property type="entry name" value="4Fe4S_Fe-S-bd"/>
</dbReference>
<dbReference type="AlphaFoldDB" id="A0A8B2NMS8"/>
<evidence type="ECO:0000256" key="3">
    <source>
        <dbReference type="ARBA" id="ARBA00022723"/>
    </source>
</evidence>
<dbReference type="InterPro" id="IPR051684">
    <property type="entry name" value="Electron_Trans/Redox"/>
</dbReference>
<feature type="compositionally biased region" description="Polar residues" evidence="7">
    <location>
        <begin position="1"/>
        <end position="13"/>
    </location>
</feature>
<feature type="region of interest" description="Disordered" evidence="7">
    <location>
        <begin position="1"/>
        <end position="44"/>
    </location>
</feature>
<dbReference type="NCBIfam" id="TIGR02745">
    <property type="entry name" value="ccoG_rdxA_fixG"/>
    <property type="match status" value="1"/>
</dbReference>
<dbReference type="InterPro" id="IPR032879">
    <property type="entry name" value="FixG_C"/>
</dbReference>
<evidence type="ECO:0000256" key="7">
    <source>
        <dbReference type="SAM" id="MobiDB-lite"/>
    </source>
</evidence>
<dbReference type="InterPro" id="IPR017900">
    <property type="entry name" value="4Fe4S_Fe_S_CS"/>
</dbReference>
<feature type="transmembrane region" description="Helical" evidence="8">
    <location>
        <begin position="237"/>
        <end position="255"/>
    </location>
</feature>
<dbReference type="InterPro" id="IPR009051">
    <property type="entry name" value="Helical_ferredxn"/>
</dbReference>
<evidence type="ECO:0000313" key="10">
    <source>
        <dbReference type="EMBL" id="RAH97707.1"/>
    </source>
</evidence>
<dbReference type="Pfam" id="PF12801">
    <property type="entry name" value="Fer4_5"/>
    <property type="match status" value="1"/>
</dbReference>
<keyword evidence="4" id="KW-0249">Electron transport</keyword>
<feature type="transmembrane region" description="Helical" evidence="8">
    <location>
        <begin position="127"/>
        <end position="148"/>
    </location>
</feature>
<keyword evidence="11" id="KW-1185">Reference proteome</keyword>
<evidence type="ECO:0000256" key="5">
    <source>
        <dbReference type="ARBA" id="ARBA00023004"/>
    </source>
</evidence>
<evidence type="ECO:0000256" key="1">
    <source>
        <dbReference type="ARBA" id="ARBA00022448"/>
    </source>
</evidence>
<dbReference type="RefSeq" id="WP_111351553.1">
    <property type="nucleotide sequence ID" value="NZ_QHHQ01000008.1"/>
</dbReference>
<dbReference type="PROSITE" id="PS51379">
    <property type="entry name" value="4FE4S_FER_2"/>
    <property type="match status" value="1"/>
</dbReference>
<reference evidence="10 11" key="1">
    <citation type="submission" date="2018-05" db="EMBL/GenBank/DDBJ databases">
        <title>Acuticoccus sediminis sp. nov., isolated from deep-sea sediment of Indian Ocean.</title>
        <authorList>
            <person name="Liu X."/>
            <person name="Lai Q."/>
            <person name="Du Y."/>
            <person name="Sun F."/>
            <person name="Zhang X."/>
            <person name="Wang S."/>
            <person name="Shao Z."/>
        </authorList>
    </citation>
    <scope>NUCLEOTIDE SEQUENCE [LARGE SCALE GENOMIC DNA]</scope>
    <source>
        <strain evidence="10 11">PTG4-2</strain>
    </source>
</reference>
<dbReference type="InterPro" id="IPR014116">
    <property type="entry name" value="Cyt_c_oxidase_cbb3_FixG"/>
</dbReference>
<dbReference type="OrthoDB" id="9811700at2"/>
<keyword evidence="1" id="KW-0813">Transport</keyword>
<dbReference type="Gene3D" id="1.10.1060.10">
    <property type="entry name" value="Alpha-helical ferredoxin"/>
    <property type="match status" value="1"/>
</dbReference>
<evidence type="ECO:0000313" key="11">
    <source>
        <dbReference type="Proteomes" id="UP000249590"/>
    </source>
</evidence>
<sequence length="538" mass="60267">MSVTLVGNRTPSGTAPERANGISPSVADPVPGAPVNPSGVRQYPDQAVNKGRKPKLYKGREPIYPRRVHGRFRTLKWIIMAVTLTIYYVAPWVRFDRGPYAPDQAILVDLANRRFFFFWVEIWPQEFFYVAGLLIMAGIGLFLVTSAVGRAWCGYACPQTVWTDLFIWIERLVIGDRNARIKLDNSPFSARKARLKITVHTIWLLIAVATGGAWIFYFADAPTLAKQFIRGEAPATAYITVAILTFTTYTLGGLMREQVCTYMCPWPRIQAAMMDEHSLTVTYNDWRGEPRSRHAKRMEREGKVVGDCIDCNACVAVCPTGIDIRDGQQLPCITCALCIDACDEVMEKVGKPRGLISYTTLSDYAANAARAATEGVEAAKAGQVLPGWREVMRPRVFLYFGLWSAIGIGMVIAVLARDRLDLSVAHDRNPRFVQLSDGEVRNGYTVKIMNMEPEPREFDFGIEGLPGGLMWSPNIVDEPARRFAVPVGPDQVREFRVFVKADPKDLDSETTPFNFRTYEIGGRENSEFDAVFDAPPRR</sequence>
<dbReference type="EMBL" id="QHHQ01000008">
    <property type="protein sequence ID" value="RAH97707.1"/>
    <property type="molecule type" value="Genomic_DNA"/>
</dbReference>
<feature type="transmembrane region" description="Helical" evidence="8">
    <location>
        <begin position="74"/>
        <end position="93"/>
    </location>
</feature>
<dbReference type="GO" id="GO:0005886">
    <property type="term" value="C:plasma membrane"/>
    <property type="evidence" value="ECO:0007669"/>
    <property type="project" value="TreeGrafter"/>
</dbReference>
<dbReference type="Pfam" id="PF11614">
    <property type="entry name" value="FixG_C"/>
    <property type="match status" value="1"/>
</dbReference>
<dbReference type="PANTHER" id="PTHR30176">
    <property type="entry name" value="FERREDOXIN-TYPE PROTEIN NAPH"/>
    <property type="match status" value="1"/>
</dbReference>
<dbReference type="PANTHER" id="PTHR30176:SF3">
    <property type="entry name" value="FERREDOXIN-TYPE PROTEIN NAPH"/>
    <property type="match status" value="1"/>
</dbReference>
<evidence type="ECO:0000256" key="8">
    <source>
        <dbReference type="SAM" id="Phobius"/>
    </source>
</evidence>
<dbReference type="Gene3D" id="2.60.40.10">
    <property type="entry name" value="Immunoglobulins"/>
    <property type="match status" value="1"/>
</dbReference>
<keyword evidence="6" id="KW-0411">Iron-sulfur</keyword>
<dbReference type="SUPFAM" id="SSF54862">
    <property type="entry name" value="4Fe-4S ferredoxins"/>
    <property type="match status" value="1"/>
</dbReference>
<dbReference type="GO" id="GO:0046872">
    <property type="term" value="F:metal ion binding"/>
    <property type="evidence" value="ECO:0007669"/>
    <property type="project" value="UniProtKB-KW"/>
</dbReference>
<keyword evidence="8" id="KW-0472">Membrane</keyword>
<feature type="transmembrane region" description="Helical" evidence="8">
    <location>
        <begin position="396"/>
        <end position="416"/>
    </location>
</feature>
<comment type="caution">
    <text evidence="10">The sequence shown here is derived from an EMBL/GenBank/DDBJ whole genome shotgun (WGS) entry which is preliminary data.</text>
</comment>
<evidence type="ECO:0000256" key="4">
    <source>
        <dbReference type="ARBA" id="ARBA00022982"/>
    </source>
</evidence>
<dbReference type="Proteomes" id="UP000249590">
    <property type="component" value="Unassembled WGS sequence"/>
</dbReference>
<keyword evidence="8" id="KW-1133">Transmembrane helix</keyword>
<evidence type="ECO:0000256" key="6">
    <source>
        <dbReference type="ARBA" id="ARBA00023014"/>
    </source>
</evidence>
<organism evidence="10 11">
    <name type="scientific">Acuticoccus sediminis</name>
    <dbReference type="NCBI Taxonomy" id="2184697"/>
    <lineage>
        <taxon>Bacteria</taxon>
        <taxon>Pseudomonadati</taxon>
        <taxon>Pseudomonadota</taxon>
        <taxon>Alphaproteobacteria</taxon>
        <taxon>Hyphomicrobiales</taxon>
        <taxon>Amorphaceae</taxon>
        <taxon>Acuticoccus</taxon>
    </lineage>
</organism>
<dbReference type="GO" id="GO:0051539">
    <property type="term" value="F:4 iron, 4 sulfur cluster binding"/>
    <property type="evidence" value="ECO:0007669"/>
    <property type="project" value="UniProtKB-KW"/>
</dbReference>